<protein>
    <recommendedName>
        <fullName evidence="4">Carboxypeptidase family protein</fullName>
    </recommendedName>
</protein>
<comment type="caution">
    <text evidence="2">The sequence shown here is derived from an EMBL/GenBank/DDBJ whole genome shotgun (WGS) entry which is preliminary data.</text>
</comment>
<dbReference type="EMBL" id="REFC01000012">
    <property type="protein sequence ID" value="RMA64557.1"/>
    <property type="molecule type" value="Genomic_DNA"/>
</dbReference>
<dbReference type="RefSeq" id="WP_121906997.1">
    <property type="nucleotide sequence ID" value="NZ_REFC01000012.1"/>
</dbReference>
<evidence type="ECO:0000313" key="2">
    <source>
        <dbReference type="EMBL" id="RMA64557.1"/>
    </source>
</evidence>
<proteinExistence type="predicted"/>
<evidence type="ECO:0008006" key="4">
    <source>
        <dbReference type="Google" id="ProtNLM"/>
    </source>
</evidence>
<dbReference type="AlphaFoldDB" id="A0A3L9YXK0"/>
<dbReference type="Proteomes" id="UP000271339">
    <property type="component" value="Unassembled WGS sequence"/>
</dbReference>
<feature type="chain" id="PRO_5018289986" description="Carboxypeptidase family protein" evidence="1">
    <location>
        <begin position="20"/>
        <end position="574"/>
    </location>
</feature>
<evidence type="ECO:0000256" key="1">
    <source>
        <dbReference type="SAM" id="SignalP"/>
    </source>
</evidence>
<keyword evidence="3" id="KW-1185">Reference proteome</keyword>
<feature type="signal peptide" evidence="1">
    <location>
        <begin position="1"/>
        <end position="19"/>
    </location>
</feature>
<sequence>MKKASVILVLFFLNLGLYAQLPASEVVSGSQVFPKENIKLSSNANILLAGETLLYKGYCRTNANSASTLSKILYVSLRNAKDSIVFQHKLKLENGAANGYFFIPASLKTGVYELIGYTNFSRNNKQDVFDHSTIHIINPFLTPANITQSGNELHKILIDTTPQGLSEVLNNDVNGLFQKIKSNYPKRSKVELSTLNSANSIVNGDYLLSVRKLPPLTIQSTEGLSNTTDTSSNTFFIPELRGELISGVVTDINNGQAVADKMVSLTIPGQNYVSKLAKTNKNGRFFFSVDEYYLTSKATFQIKENDRKQYKISLDDKTFASEELRTNRELLLDKSMKQWIEDRSIALQIQNAYYNANNDSLEVQVPNPRFFGKLGTTYLLDDYTRFPTVKETFIEVIKLAAVRGSGKESKFIVFDEYNYSEKGLFSELPALLLMDGMLIQNNDELLAYDARNIHSIRVIAEAYRFGPQIYSGIIAINTKKGDFVSSMGGDFMASIPLDQPLPRKHFYTPNYEKESLDRIPDNRVQLIWQPNVRITGDESLSFYTSDETGAYEIVLEGYSSEGKFTRNVAYFKVE</sequence>
<dbReference type="OrthoDB" id="679547at2"/>
<accession>A0A3L9YXK0</accession>
<evidence type="ECO:0000313" key="3">
    <source>
        <dbReference type="Proteomes" id="UP000271339"/>
    </source>
</evidence>
<name>A0A3L9YXK0_9FLAO</name>
<organism evidence="2 3">
    <name type="scientific">Ulvibacter antarcticus</name>
    <dbReference type="NCBI Taxonomy" id="442714"/>
    <lineage>
        <taxon>Bacteria</taxon>
        <taxon>Pseudomonadati</taxon>
        <taxon>Bacteroidota</taxon>
        <taxon>Flavobacteriia</taxon>
        <taxon>Flavobacteriales</taxon>
        <taxon>Flavobacteriaceae</taxon>
        <taxon>Ulvibacter</taxon>
    </lineage>
</organism>
<gene>
    <name evidence="2" type="ORF">BXY75_1433</name>
</gene>
<keyword evidence="1" id="KW-0732">Signal</keyword>
<reference evidence="2 3" key="1">
    <citation type="submission" date="2018-10" db="EMBL/GenBank/DDBJ databases">
        <title>Genomic Encyclopedia of Archaeal and Bacterial Type Strains, Phase II (KMG-II): from individual species to whole genera.</title>
        <authorList>
            <person name="Goeker M."/>
        </authorList>
    </citation>
    <scope>NUCLEOTIDE SEQUENCE [LARGE SCALE GENOMIC DNA]</scope>
    <source>
        <strain evidence="2 3">DSM 23424</strain>
    </source>
</reference>